<dbReference type="EMBL" id="SZQL01000006">
    <property type="protein sequence ID" value="TKK69004.1"/>
    <property type="molecule type" value="Genomic_DNA"/>
</dbReference>
<comment type="caution">
    <text evidence="1">The sequence shown here is derived from an EMBL/GenBank/DDBJ whole genome shotgun (WGS) entry which is preliminary data.</text>
</comment>
<protein>
    <submittedName>
        <fullName evidence="1">Uncharacterized protein</fullName>
    </submittedName>
</protein>
<accession>A0A4U3L3W6</accession>
<dbReference type="Proteomes" id="UP000305848">
    <property type="component" value="Unassembled WGS sequence"/>
</dbReference>
<organism evidence="1 2">
    <name type="scientific">Ilyomonas limi</name>
    <dbReference type="NCBI Taxonomy" id="2575867"/>
    <lineage>
        <taxon>Bacteria</taxon>
        <taxon>Pseudomonadati</taxon>
        <taxon>Bacteroidota</taxon>
        <taxon>Chitinophagia</taxon>
        <taxon>Chitinophagales</taxon>
        <taxon>Chitinophagaceae</taxon>
        <taxon>Ilyomonas</taxon>
    </lineage>
</organism>
<sequence length="144" mass="16202">MKKLSIFLPILFVVTLVFANRLFSGSDSKLVNKEVDLAIFTDNNYDYAAYDSSLAQVEITVQRVSGNASYTAFTKTYDAMQLKQYATEKNALTEKMNIQAVKDDKEILVVTYAIAYNTKGSKLIIERKEVIGRGEVQKKIDVVI</sequence>
<keyword evidence="2" id="KW-1185">Reference proteome</keyword>
<gene>
    <name evidence="1" type="ORF">FC093_09945</name>
</gene>
<evidence type="ECO:0000313" key="1">
    <source>
        <dbReference type="EMBL" id="TKK69004.1"/>
    </source>
</evidence>
<reference evidence="1 2" key="1">
    <citation type="submission" date="2019-05" db="EMBL/GenBank/DDBJ databases">
        <title>Panacibacter sp. strain 17mud1-8 Genome sequencing and assembly.</title>
        <authorList>
            <person name="Chhetri G."/>
        </authorList>
    </citation>
    <scope>NUCLEOTIDE SEQUENCE [LARGE SCALE GENOMIC DNA]</scope>
    <source>
        <strain evidence="1 2">17mud1-8</strain>
    </source>
</reference>
<dbReference type="RefSeq" id="WP_137261623.1">
    <property type="nucleotide sequence ID" value="NZ_SZQL01000006.1"/>
</dbReference>
<dbReference type="AlphaFoldDB" id="A0A4U3L3W6"/>
<name>A0A4U3L3W6_9BACT</name>
<dbReference type="OrthoDB" id="9904896at2"/>
<evidence type="ECO:0000313" key="2">
    <source>
        <dbReference type="Proteomes" id="UP000305848"/>
    </source>
</evidence>
<proteinExistence type="predicted"/>